<dbReference type="RefSeq" id="WP_184827083.1">
    <property type="nucleotide sequence ID" value="NZ_JACHMM010000001.1"/>
</dbReference>
<dbReference type="AlphaFoldDB" id="A0A7W9GVX0"/>
<organism evidence="2 3">
    <name type="scientific">Jiangella mangrovi</name>
    <dbReference type="NCBI Taxonomy" id="1524084"/>
    <lineage>
        <taxon>Bacteria</taxon>
        <taxon>Bacillati</taxon>
        <taxon>Actinomycetota</taxon>
        <taxon>Actinomycetes</taxon>
        <taxon>Jiangellales</taxon>
        <taxon>Jiangellaceae</taxon>
        <taxon>Jiangella</taxon>
    </lineage>
</organism>
<keyword evidence="3" id="KW-1185">Reference proteome</keyword>
<dbReference type="Proteomes" id="UP000542813">
    <property type="component" value="Unassembled WGS sequence"/>
</dbReference>
<dbReference type="EMBL" id="JACHMM010000001">
    <property type="protein sequence ID" value="MBB5790779.1"/>
    <property type="molecule type" value="Genomic_DNA"/>
</dbReference>
<evidence type="ECO:0000256" key="1">
    <source>
        <dbReference type="SAM" id="MobiDB-lite"/>
    </source>
</evidence>
<accession>A0A7W9GVX0</accession>
<protein>
    <submittedName>
        <fullName evidence="2">Uncharacterized protein</fullName>
    </submittedName>
</protein>
<comment type="caution">
    <text evidence="2">The sequence shown here is derived from an EMBL/GenBank/DDBJ whole genome shotgun (WGS) entry which is preliminary data.</text>
</comment>
<gene>
    <name evidence="2" type="ORF">HD601_005354</name>
</gene>
<name>A0A7W9GVX0_9ACTN</name>
<evidence type="ECO:0000313" key="3">
    <source>
        <dbReference type="Proteomes" id="UP000542813"/>
    </source>
</evidence>
<reference evidence="2 3" key="1">
    <citation type="submission" date="2020-08" db="EMBL/GenBank/DDBJ databases">
        <title>Sequencing the genomes of 1000 actinobacteria strains.</title>
        <authorList>
            <person name="Klenk H.-P."/>
        </authorList>
    </citation>
    <scope>NUCLEOTIDE SEQUENCE [LARGE SCALE GENOMIC DNA]</scope>
    <source>
        <strain evidence="2 3">DSM 102122</strain>
    </source>
</reference>
<proteinExistence type="predicted"/>
<sequence length="189" mass="20297">MLETILGVGLGAVLTLIVGAIRDRQAQRIRSEERADDRREARRIEERDAIAEVLDAGQVWIPAHQALAGATAVMDYETLTQYGFAGGAGEPRARFARALTIARLVVTEPQLRSVVDQLADAFKKAGGIDAVVKAKDAGSPQQLKSAAVNAMRSTDPAEKKLKELEAAAQRVLLEQPGSMDRPSKPKSDG</sequence>
<evidence type="ECO:0000313" key="2">
    <source>
        <dbReference type="EMBL" id="MBB5790779.1"/>
    </source>
</evidence>
<feature type="region of interest" description="Disordered" evidence="1">
    <location>
        <begin position="170"/>
        <end position="189"/>
    </location>
</feature>